<dbReference type="KEGG" id="dli:dnl_57340"/>
<keyword evidence="2" id="KW-1185">Reference proteome</keyword>
<accession>A0A975BDT2</accession>
<evidence type="ECO:0000313" key="2">
    <source>
        <dbReference type="Proteomes" id="UP000663720"/>
    </source>
</evidence>
<name>A0A975BDT2_9BACT</name>
<organism evidence="1 2">
    <name type="scientific">Desulfonema limicola</name>
    <dbReference type="NCBI Taxonomy" id="45656"/>
    <lineage>
        <taxon>Bacteria</taxon>
        <taxon>Pseudomonadati</taxon>
        <taxon>Thermodesulfobacteriota</taxon>
        <taxon>Desulfobacteria</taxon>
        <taxon>Desulfobacterales</taxon>
        <taxon>Desulfococcaceae</taxon>
        <taxon>Desulfonema</taxon>
    </lineage>
</organism>
<dbReference type="AlphaFoldDB" id="A0A975BDT2"/>
<gene>
    <name evidence="1" type="ORF">dnl_57340</name>
</gene>
<evidence type="ECO:0000313" key="1">
    <source>
        <dbReference type="EMBL" id="QTA83334.1"/>
    </source>
</evidence>
<dbReference type="Proteomes" id="UP000663720">
    <property type="component" value="Chromosome"/>
</dbReference>
<dbReference type="EMBL" id="CP061799">
    <property type="protein sequence ID" value="QTA83334.1"/>
    <property type="molecule type" value="Genomic_DNA"/>
</dbReference>
<reference evidence="1" key="1">
    <citation type="journal article" date="2021" name="Microb. Physiol.">
        <title>Proteogenomic Insights into the Physiology of Marine, Sulfate-Reducing, Filamentous Desulfonema limicola and Desulfonema magnum.</title>
        <authorList>
            <person name="Schnaars V."/>
            <person name="Wohlbrand L."/>
            <person name="Scheve S."/>
            <person name="Hinrichs C."/>
            <person name="Reinhardt R."/>
            <person name="Rabus R."/>
        </authorList>
    </citation>
    <scope>NUCLEOTIDE SEQUENCE</scope>
    <source>
        <strain evidence="1">5ac10</strain>
    </source>
</reference>
<protein>
    <submittedName>
        <fullName evidence="1">Uncharacterized protein</fullName>
    </submittedName>
</protein>
<sequence>MDKLLEKLVCGLLPLIENNPDSPNQGSLFCKYHNNHHTRGVKQGLLLYLQEYKKRTKG</sequence>
<proteinExistence type="predicted"/>